<comment type="caution">
    <text evidence="2">The sequence shown here is derived from an EMBL/GenBank/DDBJ whole genome shotgun (WGS) entry which is preliminary data.</text>
</comment>
<accession>A0AAV5WF19</accession>
<name>A0AAV5WF19_9BILA</name>
<feature type="transmembrane region" description="Helical" evidence="1">
    <location>
        <begin position="145"/>
        <end position="165"/>
    </location>
</feature>
<gene>
    <name evidence="2" type="ORF">PFISCL1PPCAC_20585</name>
</gene>
<dbReference type="AlphaFoldDB" id="A0AAV5WF19"/>
<evidence type="ECO:0008006" key="4">
    <source>
        <dbReference type="Google" id="ProtNLM"/>
    </source>
</evidence>
<evidence type="ECO:0000256" key="1">
    <source>
        <dbReference type="SAM" id="Phobius"/>
    </source>
</evidence>
<proteinExistence type="predicted"/>
<keyword evidence="1" id="KW-0812">Transmembrane</keyword>
<feature type="transmembrane region" description="Helical" evidence="1">
    <location>
        <begin position="24"/>
        <end position="42"/>
    </location>
</feature>
<sequence length="190" mass="22320">MFIFKLDAAHATPRGFCGANDASFARFLTLLFFVIFSVLSGIEVFYCSRHRSRVIHFNVWIMHTLTTYLLAYGVVKRKAMLVMLAVIFQIIACLIAFFVAWYHLAYSLDWFDWRSYYYYYSWDYDYSDYCRETRDFFMYWQVTGYALAALFFIYFFAGIFTAFLFKRIHEDIGGGATQLKSSNSGSRSGV</sequence>
<keyword evidence="1" id="KW-1133">Transmembrane helix</keyword>
<feature type="transmembrane region" description="Helical" evidence="1">
    <location>
        <begin position="82"/>
        <end position="104"/>
    </location>
</feature>
<dbReference type="Proteomes" id="UP001432322">
    <property type="component" value="Unassembled WGS sequence"/>
</dbReference>
<protein>
    <recommendedName>
        <fullName evidence="4">G protein-coupled receptor</fullName>
    </recommendedName>
</protein>
<reference evidence="2" key="1">
    <citation type="submission" date="2023-10" db="EMBL/GenBank/DDBJ databases">
        <title>Genome assembly of Pristionchus species.</title>
        <authorList>
            <person name="Yoshida K."/>
            <person name="Sommer R.J."/>
        </authorList>
    </citation>
    <scope>NUCLEOTIDE SEQUENCE</scope>
    <source>
        <strain evidence="2">RS5133</strain>
    </source>
</reference>
<evidence type="ECO:0000313" key="3">
    <source>
        <dbReference type="Proteomes" id="UP001432322"/>
    </source>
</evidence>
<dbReference type="EMBL" id="BTSY01000005">
    <property type="protein sequence ID" value="GMT29288.1"/>
    <property type="molecule type" value="Genomic_DNA"/>
</dbReference>
<organism evidence="2 3">
    <name type="scientific">Pristionchus fissidentatus</name>
    <dbReference type="NCBI Taxonomy" id="1538716"/>
    <lineage>
        <taxon>Eukaryota</taxon>
        <taxon>Metazoa</taxon>
        <taxon>Ecdysozoa</taxon>
        <taxon>Nematoda</taxon>
        <taxon>Chromadorea</taxon>
        <taxon>Rhabditida</taxon>
        <taxon>Rhabditina</taxon>
        <taxon>Diplogasteromorpha</taxon>
        <taxon>Diplogasteroidea</taxon>
        <taxon>Neodiplogasteridae</taxon>
        <taxon>Pristionchus</taxon>
    </lineage>
</organism>
<keyword evidence="3" id="KW-1185">Reference proteome</keyword>
<keyword evidence="1" id="KW-0472">Membrane</keyword>
<feature type="transmembrane region" description="Helical" evidence="1">
    <location>
        <begin position="54"/>
        <end position="75"/>
    </location>
</feature>
<evidence type="ECO:0000313" key="2">
    <source>
        <dbReference type="EMBL" id="GMT29288.1"/>
    </source>
</evidence>